<protein>
    <submittedName>
        <fullName evidence="1">Uncharacterized protein</fullName>
    </submittedName>
</protein>
<sequence length="36" mass="4184">MDIDRNFICISLNGDRLGGQLTYSLAYIFYAKHFNI</sequence>
<accession>A0A6C0C154</accession>
<proteinExistence type="predicted"/>
<reference evidence="1" key="1">
    <citation type="journal article" date="2020" name="Nature">
        <title>Giant virus diversity and host interactions through global metagenomics.</title>
        <authorList>
            <person name="Schulz F."/>
            <person name="Roux S."/>
            <person name="Paez-Espino D."/>
            <person name="Jungbluth S."/>
            <person name="Walsh D.A."/>
            <person name="Denef V.J."/>
            <person name="McMahon K.D."/>
            <person name="Konstantinidis K.T."/>
            <person name="Eloe-Fadrosh E.A."/>
            <person name="Kyrpides N.C."/>
            <person name="Woyke T."/>
        </authorList>
    </citation>
    <scope>NUCLEOTIDE SEQUENCE</scope>
    <source>
        <strain evidence="1">GVMAG-M-3300020182-84</strain>
    </source>
</reference>
<name>A0A6C0C154_9ZZZZ</name>
<organism evidence="1">
    <name type="scientific">viral metagenome</name>
    <dbReference type="NCBI Taxonomy" id="1070528"/>
    <lineage>
        <taxon>unclassified sequences</taxon>
        <taxon>metagenomes</taxon>
        <taxon>organismal metagenomes</taxon>
    </lineage>
</organism>
<dbReference type="EMBL" id="MN739315">
    <property type="protein sequence ID" value="QHS98347.1"/>
    <property type="molecule type" value="Genomic_DNA"/>
</dbReference>
<dbReference type="AlphaFoldDB" id="A0A6C0C154"/>
<evidence type="ECO:0000313" key="1">
    <source>
        <dbReference type="EMBL" id="QHS98347.1"/>
    </source>
</evidence>